<dbReference type="SUPFAM" id="SSF46966">
    <property type="entry name" value="Spectrin repeat"/>
    <property type="match status" value="1"/>
</dbReference>
<sequence>AFKDSVQRRLLEITIDDLLIIDNLNREVQGEETHLNALRAKYKILAPDLNNEERQHTETLIKKIQIEIEQLLEQIEKRKEHLNGLLHKRQSLDQASQDIINWYEDKQRLISPDQMIPLKTNEIERIQKKFNVKFI</sequence>
<dbReference type="EMBL" id="CAJOBJ010335091">
    <property type="protein sequence ID" value="CAF5187876.1"/>
    <property type="molecule type" value="Genomic_DNA"/>
</dbReference>
<protein>
    <submittedName>
        <fullName evidence="2">Uncharacterized protein</fullName>
    </submittedName>
</protein>
<comment type="caution">
    <text evidence="2">The sequence shown here is derived from an EMBL/GenBank/DDBJ whole genome shotgun (WGS) entry which is preliminary data.</text>
</comment>
<accession>A0A8S3HT12</accession>
<dbReference type="Proteomes" id="UP000681720">
    <property type="component" value="Unassembled WGS sequence"/>
</dbReference>
<feature type="non-terminal residue" evidence="2">
    <location>
        <position position="1"/>
    </location>
</feature>
<dbReference type="Gene3D" id="1.20.58.60">
    <property type="match status" value="1"/>
</dbReference>
<evidence type="ECO:0000313" key="3">
    <source>
        <dbReference type="Proteomes" id="UP000681720"/>
    </source>
</evidence>
<evidence type="ECO:0000256" key="1">
    <source>
        <dbReference type="SAM" id="Coils"/>
    </source>
</evidence>
<name>A0A8S3HT12_9BILA</name>
<gene>
    <name evidence="2" type="ORF">GIL414_LOCUS71827</name>
</gene>
<reference evidence="2" key="1">
    <citation type="submission" date="2021-02" db="EMBL/GenBank/DDBJ databases">
        <authorList>
            <person name="Nowell W R."/>
        </authorList>
    </citation>
    <scope>NUCLEOTIDE SEQUENCE</scope>
</reference>
<feature type="coiled-coil region" evidence="1">
    <location>
        <begin position="21"/>
        <end position="88"/>
    </location>
</feature>
<organism evidence="2 3">
    <name type="scientific">Rotaria magnacalcarata</name>
    <dbReference type="NCBI Taxonomy" id="392030"/>
    <lineage>
        <taxon>Eukaryota</taxon>
        <taxon>Metazoa</taxon>
        <taxon>Spiralia</taxon>
        <taxon>Gnathifera</taxon>
        <taxon>Rotifera</taxon>
        <taxon>Eurotatoria</taxon>
        <taxon>Bdelloidea</taxon>
        <taxon>Philodinida</taxon>
        <taxon>Philodinidae</taxon>
        <taxon>Rotaria</taxon>
    </lineage>
</organism>
<keyword evidence="1" id="KW-0175">Coiled coil</keyword>
<dbReference type="AlphaFoldDB" id="A0A8S3HT12"/>
<proteinExistence type="predicted"/>
<evidence type="ECO:0000313" key="2">
    <source>
        <dbReference type="EMBL" id="CAF5187876.1"/>
    </source>
</evidence>